<dbReference type="EMBL" id="GBEZ01011766">
    <property type="protein sequence ID" value="JAC74046.1"/>
    <property type="molecule type" value="Transcribed_RNA"/>
</dbReference>
<dbReference type="AlphaFoldDB" id="A0A061RU13"/>
<feature type="non-terminal residue" evidence="1">
    <location>
        <position position="1"/>
    </location>
</feature>
<organism evidence="1">
    <name type="scientific">Tetraselmis sp. GSL018</name>
    <dbReference type="NCBI Taxonomy" id="582737"/>
    <lineage>
        <taxon>Eukaryota</taxon>
        <taxon>Viridiplantae</taxon>
        <taxon>Chlorophyta</taxon>
        <taxon>core chlorophytes</taxon>
        <taxon>Chlorodendrophyceae</taxon>
        <taxon>Chlorodendrales</taxon>
        <taxon>Chlorodendraceae</taxon>
        <taxon>Tetraselmis</taxon>
    </lineage>
</organism>
<evidence type="ECO:0000313" key="1">
    <source>
        <dbReference type="EMBL" id="JAC74046.1"/>
    </source>
</evidence>
<sequence>CGALECLAALCKSHGGMLANTMEHTVSAAAKHAYAKEGTVRCAALSVLAEAVLGGRATRNAEALQVEALKVARWNAK</sequence>
<feature type="non-terminal residue" evidence="1">
    <location>
        <position position="77"/>
    </location>
</feature>
<proteinExistence type="predicted"/>
<accession>A0A061RU13</accession>
<reference evidence="1" key="1">
    <citation type="submission" date="2014-05" db="EMBL/GenBank/DDBJ databases">
        <title>The transcriptome of the halophilic microalga Tetraselmis sp. GSL018 isolated from the Great Salt Lake, Utah.</title>
        <authorList>
            <person name="Jinkerson R.E."/>
            <person name="D'Adamo S."/>
            <person name="Posewitz M.C."/>
        </authorList>
    </citation>
    <scope>NUCLEOTIDE SEQUENCE</scope>
    <source>
        <strain evidence="1">GSL018</strain>
    </source>
</reference>
<name>A0A061RU13_9CHLO</name>
<gene>
    <name evidence="1" type="ORF">TSPGSL018_27050</name>
</gene>
<protein>
    <submittedName>
        <fullName evidence="1">Uncharacterized protein</fullName>
    </submittedName>
</protein>